<proteinExistence type="predicted"/>
<dbReference type="Proteomes" id="UP001304683">
    <property type="component" value="Chromosome"/>
</dbReference>
<evidence type="ECO:0000313" key="1">
    <source>
        <dbReference type="EMBL" id="WPD19087.1"/>
    </source>
</evidence>
<reference evidence="1 2" key="1">
    <citation type="submission" date="2023-08" db="EMBL/GenBank/DDBJ databases">
        <title>Genome sequence of Thermaerobacter compostii strain Ins1, a spore-forming filamentous bacterium isolated from a deep geothermal reservoir.</title>
        <authorList>
            <person name="Bregnard D."/>
            <person name="Gonzalez D."/>
            <person name="Junier P."/>
        </authorList>
    </citation>
    <scope>NUCLEOTIDE SEQUENCE [LARGE SCALE GENOMIC DNA]</scope>
    <source>
        <strain evidence="1 2">Ins1</strain>
    </source>
</reference>
<organism evidence="1 2">
    <name type="scientific">Thermaerobacter composti</name>
    <dbReference type="NCBI Taxonomy" id="554949"/>
    <lineage>
        <taxon>Bacteria</taxon>
        <taxon>Bacillati</taxon>
        <taxon>Bacillota</taxon>
        <taxon>Clostridia</taxon>
        <taxon>Eubacteriales</taxon>
        <taxon>Clostridiales Family XVII. Incertae Sedis</taxon>
        <taxon>Thermaerobacter</taxon>
    </lineage>
</organism>
<protein>
    <recommendedName>
        <fullName evidence="3">Peptidase MA-like domain-containing protein</fullName>
    </recommendedName>
</protein>
<evidence type="ECO:0008006" key="3">
    <source>
        <dbReference type="Google" id="ProtNLM"/>
    </source>
</evidence>
<sequence>MIPRHATSGPVLPTVPRWPSWRRLAALGCLALLLTALGVAPGGASPVVRAGQLAWVGRLTAARVVAQWPRPGWERLDAGRVRVVYRTGHRQGAEWVRDYALESLPRVARMTGLPIPAQPVVFVVHASPEELARTFGWDPRDPPLGLYAAGVIHVADPRTWASNRDTFARLGPVPHELAHWLLDWNTLGNYPAWFTEGLAQAVDRAVTGFTFGWAGTCPRVAWSDLNGAFASLPTDQAYGAALCLYDRLTERGGGGALPRLAEALAAGEPFAVAAARIYGVDPARLLPGGSGR</sequence>
<accession>A0ABZ0QRA7</accession>
<gene>
    <name evidence="1" type="ORF">Q5761_12220</name>
</gene>
<evidence type="ECO:0000313" key="2">
    <source>
        <dbReference type="Proteomes" id="UP001304683"/>
    </source>
</evidence>
<name>A0ABZ0QRA7_9FIRM</name>
<keyword evidence="2" id="KW-1185">Reference proteome</keyword>
<dbReference type="EMBL" id="CP132508">
    <property type="protein sequence ID" value="WPD19087.1"/>
    <property type="molecule type" value="Genomic_DNA"/>
</dbReference>
<dbReference type="RefSeq" id="WP_243123691.1">
    <property type="nucleotide sequence ID" value="NZ_CP132508.1"/>
</dbReference>